<dbReference type="InterPro" id="IPR026791">
    <property type="entry name" value="DOCK"/>
</dbReference>
<dbReference type="PANTHER" id="PTHR23317">
    <property type="entry name" value="DEDICATOR OF CYTOKINESIS DOCK"/>
    <property type="match status" value="1"/>
</dbReference>
<feature type="region of interest" description="Disordered" evidence="1">
    <location>
        <begin position="478"/>
        <end position="498"/>
    </location>
</feature>
<dbReference type="EMBL" id="JACGCM010001976">
    <property type="protein sequence ID" value="KAF6146496.1"/>
    <property type="molecule type" value="Genomic_DNA"/>
</dbReference>
<evidence type="ECO:0000313" key="3">
    <source>
        <dbReference type="Proteomes" id="UP000541444"/>
    </source>
</evidence>
<dbReference type="GO" id="GO:0007264">
    <property type="term" value="P:small GTPase-mediated signal transduction"/>
    <property type="evidence" value="ECO:0007669"/>
    <property type="project" value="InterPro"/>
</dbReference>
<dbReference type="AlphaFoldDB" id="A0A7J7LV09"/>
<reference evidence="2 3" key="1">
    <citation type="journal article" date="2020" name="IScience">
        <title>Genome Sequencing of the Endangered Kingdonia uniflora (Circaeasteraceae, Ranunculales) Reveals Potential Mechanisms of Evolutionary Specialization.</title>
        <authorList>
            <person name="Sun Y."/>
            <person name="Deng T."/>
            <person name="Zhang A."/>
            <person name="Moore M.J."/>
            <person name="Landis J.B."/>
            <person name="Lin N."/>
            <person name="Zhang H."/>
            <person name="Zhang X."/>
            <person name="Huang J."/>
            <person name="Zhang X."/>
            <person name="Sun H."/>
            <person name="Wang H."/>
        </authorList>
    </citation>
    <scope>NUCLEOTIDE SEQUENCE [LARGE SCALE GENOMIC DNA]</scope>
    <source>
        <strain evidence="2">TB1705</strain>
        <tissue evidence="2">Leaf</tissue>
    </source>
</reference>
<organism evidence="2 3">
    <name type="scientific">Kingdonia uniflora</name>
    <dbReference type="NCBI Taxonomy" id="39325"/>
    <lineage>
        <taxon>Eukaryota</taxon>
        <taxon>Viridiplantae</taxon>
        <taxon>Streptophyta</taxon>
        <taxon>Embryophyta</taxon>
        <taxon>Tracheophyta</taxon>
        <taxon>Spermatophyta</taxon>
        <taxon>Magnoliopsida</taxon>
        <taxon>Ranunculales</taxon>
        <taxon>Circaeasteraceae</taxon>
        <taxon>Kingdonia</taxon>
    </lineage>
</organism>
<evidence type="ECO:0000313" key="2">
    <source>
        <dbReference type="EMBL" id="KAF6146496.1"/>
    </source>
</evidence>
<name>A0A7J7LV09_9MAGN</name>
<dbReference type="GO" id="GO:0005085">
    <property type="term" value="F:guanyl-nucleotide exchange factor activity"/>
    <property type="evidence" value="ECO:0007669"/>
    <property type="project" value="InterPro"/>
</dbReference>
<proteinExistence type="predicted"/>
<protein>
    <submittedName>
        <fullName evidence="2">Uncharacterized protein</fullName>
    </submittedName>
</protein>
<gene>
    <name evidence="2" type="ORF">GIB67_037796</name>
</gene>
<evidence type="ECO:0000256" key="1">
    <source>
        <dbReference type="SAM" id="MobiDB-lite"/>
    </source>
</evidence>
<sequence length="583" mass="66871">MQRELKERFIPMNYDVVAFGKLQSLKMGLSSLDYTDQYYLLEACTRLHETEQQRVSRYKSVLTKKLQGETTLQPVFCLAEIVQLAKQTNELHAQYRPLVPAASAIPAAIAPRTFVLGNCYGYGKPRHQKRDCPAFECKEGWPSRRWVQQESTDGAERNRFLVNYVDYAFDDFGGRQPPVYPGLSTVWGSLARSKAKGYRVGPVYDDVLAMAWFFLELIVKSMALEQSRLYFHSLPLGEDVPPLQLKEGVFRCIMQLYDCLLTEVHERCKKGLSLAKRLNSSLAFFCYDLLSIIEPRQVFELVSLYMDKFSGVCQSVLHECKLTFLQIICDHDLFVEMPGRDPSDRNYLSSVLIQELFLTWDHDDLTQRAQAARILVVLMCKHGFDTRYQKPEDKLYIAQLYFPLIGQILDEMPVFYNLSATEKREVLIVIMQIIRNLDDATLIKAWQQNIARTRLFFKLLEECLILFEHKRPADNMLMGCSSRSPDGEGPVSPKYSDRLSPSINSYLSEASRQEVRPQTTPESSYLWQKVSPQLSSPSQPYSLREALAQAQSSRIGASTRALRESLHPLLRQKLVCLSTLIPS</sequence>
<dbReference type="Proteomes" id="UP000541444">
    <property type="component" value="Unassembled WGS sequence"/>
</dbReference>
<accession>A0A7J7LV09</accession>
<keyword evidence="3" id="KW-1185">Reference proteome</keyword>
<comment type="caution">
    <text evidence="2">The sequence shown here is derived from an EMBL/GenBank/DDBJ whole genome shotgun (WGS) entry which is preliminary data.</text>
</comment>
<dbReference type="OrthoDB" id="47328at2759"/>
<dbReference type="PANTHER" id="PTHR23317:SF76">
    <property type="entry name" value="LD20667P"/>
    <property type="match status" value="1"/>
</dbReference>